<keyword evidence="2" id="KW-1185">Reference proteome</keyword>
<name>A0A3S0IJR0_9FLAO</name>
<dbReference type="EMBL" id="RQPJ01000021">
    <property type="protein sequence ID" value="RTE51762.1"/>
    <property type="molecule type" value="Genomic_DNA"/>
</dbReference>
<sequence>MRTKRRLFISIVLVVLSFPFLNAQYGYGNGYGYGYGGYNGYGYGRQRNTIPQVQETPKEPEKLTAAQIVDAEMPAITEKLGLNAFEEAILSTTLKKYLQERIELQILELPADKMREGYEKITKKQDEELKAGLPADKYEAFVELQKNNFKKVKDKKKKRKKKKSKP</sequence>
<reference evidence="1 2" key="1">
    <citation type="submission" date="2018-11" db="EMBL/GenBank/DDBJ databases">
        <title>Arenibacter aquaticus sp.nov., a marine bacterium isolated from surface seawater in the South China Sea.</title>
        <authorList>
            <person name="Guo J."/>
            <person name="Sun J."/>
        </authorList>
    </citation>
    <scope>NUCLEOTIDE SEQUENCE [LARGE SCALE GENOMIC DNA]</scope>
    <source>
        <strain evidence="1 2">GUO666</strain>
    </source>
</reference>
<evidence type="ECO:0008006" key="3">
    <source>
        <dbReference type="Google" id="ProtNLM"/>
    </source>
</evidence>
<dbReference type="Proteomes" id="UP000267585">
    <property type="component" value="Unassembled WGS sequence"/>
</dbReference>
<evidence type="ECO:0000313" key="2">
    <source>
        <dbReference type="Proteomes" id="UP000267585"/>
    </source>
</evidence>
<dbReference type="OrthoDB" id="1451306at2"/>
<accession>A0A3S0IJR0</accession>
<dbReference type="AlphaFoldDB" id="A0A3S0IJR0"/>
<protein>
    <recommendedName>
        <fullName evidence="3">DUF4890 domain-containing protein</fullName>
    </recommendedName>
</protein>
<evidence type="ECO:0000313" key="1">
    <source>
        <dbReference type="EMBL" id="RTE51762.1"/>
    </source>
</evidence>
<comment type="caution">
    <text evidence="1">The sequence shown here is derived from an EMBL/GenBank/DDBJ whole genome shotgun (WGS) entry which is preliminary data.</text>
</comment>
<gene>
    <name evidence="1" type="ORF">EHW67_16255</name>
</gene>
<organism evidence="1 2">
    <name type="scientific">Arenibacter aquaticus</name>
    <dbReference type="NCBI Taxonomy" id="2489054"/>
    <lineage>
        <taxon>Bacteria</taxon>
        <taxon>Pseudomonadati</taxon>
        <taxon>Bacteroidota</taxon>
        <taxon>Flavobacteriia</taxon>
        <taxon>Flavobacteriales</taxon>
        <taxon>Flavobacteriaceae</taxon>
        <taxon>Arenibacter</taxon>
    </lineage>
</organism>
<proteinExistence type="predicted"/>
<dbReference type="RefSeq" id="WP_126163447.1">
    <property type="nucleotide sequence ID" value="NZ_RQPJ01000021.1"/>
</dbReference>